<dbReference type="EC" id="2.7.1.35" evidence="1"/>
<evidence type="ECO:0000313" key="7">
    <source>
        <dbReference type="EMBL" id="PKR87567.1"/>
    </source>
</evidence>
<dbReference type="GO" id="GO:0005524">
    <property type="term" value="F:ATP binding"/>
    <property type="evidence" value="ECO:0007669"/>
    <property type="project" value="UniProtKB-KW"/>
</dbReference>
<name>A0A1I4RNT5_9HYPH</name>
<feature type="domain" description="Pyridoxamine kinase/Phosphomethylpyrimidine kinase" evidence="6">
    <location>
        <begin position="94"/>
        <end position="259"/>
    </location>
</feature>
<dbReference type="AlphaFoldDB" id="A0A1I4RNT5"/>
<reference evidence="7 8" key="1">
    <citation type="submission" date="2017-12" db="EMBL/GenBank/DDBJ databases">
        <title>Anaerobic carbon monoxide metabolism by Pleomorphomonas carboxyditropha sp. nov., a new mesophilic hydrogenogenic carboxidotroph.</title>
        <authorList>
            <person name="Esquivel-Elizondo S."/>
            <person name="Krajmalnik-Brown R."/>
        </authorList>
    </citation>
    <scope>NUCLEOTIDE SEQUENCE [LARGE SCALE GENOMIC DNA]</scope>
    <source>
        <strain evidence="7 8">R5-392</strain>
    </source>
</reference>
<dbReference type="GO" id="GO:0009443">
    <property type="term" value="P:pyridoxal 5'-phosphate salvage"/>
    <property type="evidence" value="ECO:0007669"/>
    <property type="project" value="InterPro"/>
</dbReference>
<organism evidence="7 8">
    <name type="scientific">Pleomorphomonas diazotrophica</name>
    <dbReference type="NCBI Taxonomy" id="1166257"/>
    <lineage>
        <taxon>Bacteria</taxon>
        <taxon>Pseudomonadati</taxon>
        <taxon>Pseudomonadota</taxon>
        <taxon>Alphaproteobacteria</taxon>
        <taxon>Hyphomicrobiales</taxon>
        <taxon>Pleomorphomonadaceae</taxon>
        <taxon>Pleomorphomonas</taxon>
    </lineage>
</organism>
<comment type="caution">
    <text evidence="7">The sequence shown here is derived from an EMBL/GenBank/DDBJ whole genome shotgun (WGS) entry which is preliminary data.</text>
</comment>
<dbReference type="GO" id="GO:0005829">
    <property type="term" value="C:cytosol"/>
    <property type="evidence" value="ECO:0007669"/>
    <property type="project" value="TreeGrafter"/>
</dbReference>
<keyword evidence="8" id="KW-1185">Reference proteome</keyword>
<dbReference type="RefSeq" id="WP_101291076.1">
    <property type="nucleotide sequence ID" value="NZ_FOUQ01000002.1"/>
</dbReference>
<evidence type="ECO:0000256" key="3">
    <source>
        <dbReference type="ARBA" id="ARBA00022741"/>
    </source>
</evidence>
<gene>
    <name evidence="7" type="ORF">CXZ10_19130</name>
</gene>
<dbReference type="InterPro" id="IPR004625">
    <property type="entry name" value="PyrdxlKinase"/>
</dbReference>
<evidence type="ECO:0000256" key="1">
    <source>
        <dbReference type="ARBA" id="ARBA00012104"/>
    </source>
</evidence>
<evidence type="ECO:0000256" key="5">
    <source>
        <dbReference type="ARBA" id="ARBA00022840"/>
    </source>
</evidence>
<dbReference type="PANTHER" id="PTHR10534:SF2">
    <property type="entry name" value="PYRIDOXAL KINASE"/>
    <property type="match status" value="1"/>
</dbReference>
<evidence type="ECO:0000313" key="8">
    <source>
        <dbReference type="Proteomes" id="UP000233491"/>
    </source>
</evidence>
<dbReference type="EMBL" id="PJNW01000017">
    <property type="protein sequence ID" value="PKR87567.1"/>
    <property type="molecule type" value="Genomic_DNA"/>
</dbReference>
<evidence type="ECO:0000256" key="2">
    <source>
        <dbReference type="ARBA" id="ARBA00022679"/>
    </source>
</evidence>
<evidence type="ECO:0000259" key="6">
    <source>
        <dbReference type="Pfam" id="PF08543"/>
    </source>
</evidence>
<keyword evidence="3" id="KW-0547">Nucleotide-binding</keyword>
<dbReference type="Gene3D" id="3.40.1190.20">
    <property type="match status" value="1"/>
</dbReference>
<dbReference type="GO" id="GO:0008478">
    <property type="term" value="F:pyridoxal kinase activity"/>
    <property type="evidence" value="ECO:0007669"/>
    <property type="project" value="UniProtKB-EC"/>
</dbReference>
<sequence>MSRPAVIVLSSFVARGSVGARAAFALERLGHRVWTLPTVILPWHPGHGRAHRLALPEADFAALCADLARAPWLSEVGGIITGYLGSAGQADAAAALVAAVRAANPEALHLADPVIGDIGAGGTGSLYVPEPVAVAQRDRLVAIADIATPNRFELGWLTGRPVETLTEIAAAARALGPKRVVVTSAPALMAGKIAAALVTASETIVAENQMVEGAPNGTGDLFAALFLSRLIGGASDEAALAAASASTFEVIARSVKAGARELELVDQQEALVRPMAMVDIRRLATPRRPVPRPSGIETL</sequence>
<keyword evidence="2" id="KW-0808">Transferase</keyword>
<dbReference type="OrthoDB" id="9800808at2"/>
<dbReference type="Pfam" id="PF08543">
    <property type="entry name" value="Phos_pyr_kin"/>
    <property type="match status" value="1"/>
</dbReference>
<dbReference type="PANTHER" id="PTHR10534">
    <property type="entry name" value="PYRIDOXAL KINASE"/>
    <property type="match status" value="1"/>
</dbReference>
<protein>
    <recommendedName>
        <fullName evidence="1">pyridoxal kinase</fullName>
        <ecNumber evidence="1">2.7.1.35</ecNumber>
    </recommendedName>
</protein>
<evidence type="ECO:0000256" key="4">
    <source>
        <dbReference type="ARBA" id="ARBA00022777"/>
    </source>
</evidence>
<dbReference type="CDD" id="cd01173">
    <property type="entry name" value="pyridoxal_pyridoxamine_kinase"/>
    <property type="match status" value="1"/>
</dbReference>
<dbReference type="NCBIfam" id="TIGR00687">
    <property type="entry name" value="pyridox_kin"/>
    <property type="match status" value="1"/>
</dbReference>
<dbReference type="InterPro" id="IPR029056">
    <property type="entry name" value="Ribokinase-like"/>
</dbReference>
<accession>A0A1I4RNT5</accession>
<keyword evidence="4 7" id="KW-0418">Kinase</keyword>
<dbReference type="SUPFAM" id="SSF53613">
    <property type="entry name" value="Ribokinase-like"/>
    <property type="match status" value="1"/>
</dbReference>
<dbReference type="InterPro" id="IPR013749">
    <property type="entry name" value="PM/HMP-P_kinase-1"/>
</dbReference>
<proteinExistence type="predicted"/>
<dbReference type="Proteomes" id="UP000233491">
    <property type="component" value="Unassembled WGS sequence"/>
</dbReference>
<keyword evidence="5" id="KW-0067">ATP-binding</keyword>